<evidence type="ECO:0000256" key="1">
    <source>
        <dbReference type="ARBA" id="ARBA00007831"/>
    </source>
</evidence>
<dbReference type="GO" id="GO:0005737">
    <property type="term" value="C:cytoplasm"/>
    <property type="evidence" value="ECO:0007669"/>
    <property type="project" value="TreeGrafter"/>
</dbReference>
<dbReference type="PANTHER" id="PTHR10502">
    <property type="entry name" value="ANNEXIN"/>
    <property type="match status" value="1"/>
</dbReference>
<dbReference type="InterPro" id="IPR037104">
    <property type="entry name" value="Annexin_sf"/>
</dbReference>
<keyword evidence="3" id="KW-0041">Annexin</keyword>
<dbReference type="GO" id="GO:0005886">
    <property type="term" value="C:plasma membrane"/>
    <property type="evidence" value="ECO:0007669"/>
    <property type="project" value="TreeGrafter"/>
</dbReference>
<evidence type="ECO:0000313" key="5">
    <source>
        <dbReference type="EMBL" id="OQV18539.1"/>
    </source>
</evidence>
<evidence type="ECO:0000256" key="3">
    <source>
        <dbReference type="ARBA" id="ARBA00023216"/>
    </source>
</evidence>
<dbReference type="AlphaFoldDB" id="A0A1W0WTK4"/>
<dbReference type="Gene3D" id="1.10.220.10">
    <property type="entry name" value="Annexin"/>
    <property type="match status" value="2"/>
</dbReference>
<comment type="similarity">
    <text evidence="1">Belongs to the annexin family.</text>
</comment>
<evidence type="ECO:0000256" key="2">
    <source>
        <dbReference type="ARBA" id="ARBA00022737"/>
    </source>
</evidence>
<dbReference type="InterPro" id="IPR018502">
    <property type="entry name" value="Annexin_repeat"/>
</dbReference>
<dbReference type="OrthoDB" id="37886at2759"/>
<keyword evidence="2" id="KW-0677">Repeat</keyword>
<feature type="region of interest" description="Disordered" evidence="4">
    <location>
        <begin position="1"/>
        <end position="33"/>
    </location>
</feature>
<evidence type="ECO:0000256" key="4">
    <source>
        <dbReference type="SAM" id="MobiDB-lite"/>
    </source>
</evidence>
<dbReference type="EMBL" id="MTYJ01000048">
    <property type="protein sequence ID" value="OQV18539.1"/>
    <property type="molecule type" value="Genomic_DNA"/>
</dbReference>
<dbReference type="SUPFAM" id="SSF47874">
    <property type="entry name" value="Annexin"/>
    <property type="match status" value="1"/>
</dbReference>
<evidence type="ECO:0000313" key="6">
    <source>
        <dbReference type="Proteomes" id="UP000192578"/>
    </source>
</evidence>
<dbReference type="FunFam" id="1.10.220.10:FF:000001">
    <property type="entry name" value="Annexin"/>
    <property type="match status" value="1"/>
</dbReference>
<sequence length="203" mass="22315">MPTGPGSEPDTNMPTIYGVATNSASNRRDQKEGYLRPDLLKDLKSNERHALGGLSRSAGSVGDRTEEVGPGRSILIPIFTGGSHAHLRHVFDEYKKICGVDIEKDITNEMTGDVADFFLTIIKLSRNPPAYFAERLYRAMKGIGTNEKEVVRVIVSRSEKDLGAVKTEFAKLYGKSLESFISGDFSGDAKKNPACHDRRKPAK</sequence>
<comment type="caution">
    <text evidence="5">The sequence shown here is derived from an EMBL/GenBank/DDBJ whole genome shotgun (WGS) entry which is preliminary data.</text>
</comment>
<dbReference type="GO" id="GO:0012506">
    <property type="term" value="C:vesicle membrane"/>
    <property type="evidence" value="ECO:0007669"/>
    <property type="project" value="TreeGrafter"/>
</dbReference>
<dbReference type="PROSITE" id="PS51897">
    <property type="entry name" value="ANNEXIN_2"/>
    <property type="match status" value="1"/>
</dbReference>
<feature type="compositionally biased region" description="Basic and acidic residues" evidence="4">
    <location>
        <begin position="187"/>
        <end position="196"/>
    </location>
</feature>
<feature type="region of interest" description="Disordered" evidence="4">
    <location>
        <begin position="182"/>
        <end position="203"/>
    </location>
</feature>
<dbReference type="GO" id="GO:0005509">
    <property type="term" value="F:calcium ion binding"/>
    <property type="evidence" value="ECO:0007669"/>
    <property type="project" value="InterPro"/>
</dbReference>
<dbReference type="GO" id="GO:0005544">
    <property type="term" value="F:calcium-dependent phospholipid binding"/>
    <property type="evidence" value="ECO:0007669"/>
    <property type="project" value="InterPro"/>
</dbReference>
<organism evidence="5 6">
    <name type="scientific">Hypsibius exemplaris</name>
    <name type="common">Freshwater tardigrade</name>
    <dbReference type="NCBI Taxonomy" id="2072580"/>
    <lineage>
        <taxon>Eukaryota</taxon>
        <taxon>Metazoa</taxon>
        <taxon>Ecdysozoa</taxon>
        <taxon>Tardigrada</taxon>
        <taxon>Eutardigrada</taxon>
        <taxon>Parachela</taxon>
        <taxon>Hypsibioidea</taxon>
        <taxon>Hypsibiidae</taxon>
        <taxon>Hypsibius</taxon>
    </lineage>
</organism>
<feature type="compositionally biased region" description="Polar residues" evidence="4">
    <location>
        <begin position="9"/>
        <end position="25"/>
    </location>
</feature>
<dbReference type="GO" id="GO:0005634">
    <property type="term" value="C:nucleus"/>
    <property type="evidence" value="ECO:0007669"/>
    <property type="project" value="TreeGrafter"/>
</dbReference>
<dbReference type="SMART" id="SM00335">
    <property type="entry name" value="ANX"/>
    <property type="match status" value="2"/>
</dbReference>
<dbReference type="Proteomes" id="UP000192578">
    <property type="component" value="Unassembled WGS sequence"/>
</dbReference>
<reference evidence="6" key="1">
    <citation type="submission" date="2017-01" db="EMBL/GenBank/DDBJ databases">
        <title>Comparative genomics of anhydrobiosis in the tardigrade Hypsibius dujardini.</title>
        <authorList>
            <person name="Yoshida Y."/>
            <person name="Koutsovoulos G."/>
            <person name="Laetsch D."/>
            <person name="Stevens L."/>
            <person name="Kumar S."/>
            <person name="Horikawa D."/>
            <person name="Ishino K."/>
            <person name="Komine S."/>
            <person name="Tomita M."/>
            <person name="Blaxter M."/>
            <person name="Arakawa K."/>
        </authorList>
    </citation>
    <scope>NUCLEOTIDE SEQUENCE [LARGE SCALE GENOMIC DNA]</scope>
    <source>
        <strain evidence="6">Z151</strain>
    </source>
</reference>
<keyword evidence="6" id="KW-1185">Reference proteome</keyword>
<dbReference type="Pfam" id="PF00191">
    <property type="entry name" value="Annexin"/>
    <property type="match status" value="2"/>
</dbReference>
<gene>
    <name evidence="5" type="ORF">BV898_07365</name>
</gene>
<name>A0A1W0WTK4_HYPEX</name>
<protein>
    <submittedName>
        <fullName evidence="5">Annexin A4</fullName>
    </submittedName>
</protein>
<accession>A0A1W0WTK4</accession>
<dbReference type="PANTHER" id="PTHR10502:SF102">
    <property type="entry name" value="ANNEXIN B11"/>
    <property type="match status" value="1"/>
</dbReference>
<dbReference type="GO" id="GO:0001786">
    <property type="term" value="F:phosphatidylserine binding"/>
    <property type="evidence" value="ECO:0007669"/>
    <property type="project" value="TreeGrafter"/>
</dbReference>
<proteinExistence type="inferred from homology"/>